<gene>
    <name evidence="1" type="ORF">ACFPZ4_00845</name>
</gene>
<evidence type="ECO:0000313" key="1">
    <source>
        <dbReference type="EMBL" id="MFC5940028.1"/>
    </source>
</evidence>
<evidence type="ECO:0000313" key="2">
    <source>
        <dbReference type="Proteomes" id="UP001596207"/>
    </source>
</evidence>
<comment type="caution">
    <text evidence="1">The sequence shown here is derived from an EMBL/GenBank/DDBJ whole genome shotgun (WGS) entry which is preliminary data.</text>
</comment>
<name>A0ABW1HGK7_9ACTN</name>
<sequence>MISNVLTWGELMKAFVTTALAATLLLLATGGVSDARPAADAPCTGQIHANPGFELGATGWTAGPRMVVLGDAIRPAHTGLAYATFAGLDVTRSDLLRTTVTVPAGCDLTVRFWVRTITTETSRSDYLNVGLAVTGIPPKTRFSLAFDGGAQWRQYSMSTGTATTERTATASFLASETAGNGVTAFDVDDVTFTLS</sequence>
<proteinExistence type="predicted"/>
<keyword evidence="2" id="KW-1185">Reference proteome</keyword>
<accession>A0ABW1HGK7</accession>
<organism evidence="1 2">
    <name type="scientific">Micromonospora harpali</name>
    <dbReference type="NCBI Taxonomy" id="1490225"/>
    <lineage>
        <taxon>Bacteria</taxon>
        <taxon>Bacillati</taxon>
        <taxon>Actinomycetota</taxon>
        <taxon>Actinomycetes</taxon>
        <taxon>Micromonosporales</taxon>
        <taxon>Micromonosporaceae</taxon>
        <taxon>Micromonospora</taxon>
    </lineage>
</organism>
<dbReference type="EMBL" id="JBHSQQ010000001">
    <property type="protein sequence ID" value="MFC5940028.1"/>
    <property type="molecule type" value="Genomic_DNA"/>
</dbReference>
<dbReference type="Proteomes" id="UP001596207">
    <property type="component" value="Unassembled WGS sequence"/>
</dbReference>
<dbReference type="Gene3D" id="2.60.120.260">
    <property type="entry name" value="Galactose-binding domain-like"/>
    <property type="match status" value="1"/>
</dbReference>
<dbReference type="RefSeq" id="WP_353899558.1">
    <property type="nucleotide sequence ID" value="NZ_CP158970.1"/>
</dbReference>
<evidence type="ECO:0008006" key="3">
    <source>
        <dbReference type="Google" id="ProtNLM"/>
    </source>
</evidence>
<reference evidence="2" key="1">
    <citation type="journal article" date="2019" name="Int. J. Syst. Evol. Microbiol.">
        <title>The Global Catalogue of Microorganisms (GCM) 10K type strain sequencing project: providing services to taxonomists for standard genome sequencing and annotation.</title>
        <authorList>
            <consortium name="The Broad Institute Genomics Platform"/>
            <consortium name="The Broad Institute Genome Sequencing Center for Infectious Disease"/>
            <person name="Wu L."/>
            <person name="Ma J."/>
        </authorList>
    </citation>
    <scope>NUCLEOTIDE SEQUENCE [LARGE SCALE GENOMIC DNA]</scope>
    <source>
        <strain evidence="2">CGMCC 4.7173</strain>
    </source>
</reference>
<protein>
    <recommendedName>
        <fullName evidence="3">CBM11 domain-containing protein</fullName>
    </recommendedName>
</protein>